<name>A0A645HWP7_9ZZZZ</name>
<gene>
    <name evidence="2" type="ORF">SDC9_190987</name>
</gene>
<keyword evidence="1" id="KW-0472">Membrane</keyword>
<feature type="transmembrane region" description="Helical" evidence="1">
    <location>
        <begin position="6"/>
        <end position="28"/>
    </location>
</feature>
<dbReference type="AlphaFoldDB" id="A0A645HWP7"/>
<keyword evidence="1" id="KW-0812">Transmembrane</keyword>
<reference evidence="2" key="1">
    <citation type="submission" date="2019-08" db="EMBL/GenBank/DDBJ databases">
        <authorList>
            <person name="Kucharzyk K."/>
            <person name="Murdoch R.W."/>
            <person name="Higgins S."/>
            <person name="Loffler F."/>
        </authorList>
    </citation>
    <scope>NUCLEOTIDE SEQUENCE</scope>
</reference>
<evidence type="ECO:0000313" key="2">
    <source>
        <dbReference type="EMBL" id="MPN43427.1"/>
    </source>
</evidence>
<protein>
    <submittedName>
        <fullName evidence="2">Uncharacterized protein</fullName>
    </submittedName>
</protein>
<feature type="transmembrane region" description="Helical" evidence="1">
    <location>
        <begin position="35"/>
        <end position="59"/>
    </location>
</feature>
<comment type="caution">
    <text evidence="2">The sequence shown here is derived from an EMBL/GenBank/DDBJ whole genome shotgun (WGS) entry which is preliminary data.</text>
</comment>
<dbReference type="EMBL" id="VSSQ01101823">
    <property type="protein sequence ID" value="MPN43427.1"/>
    <property type="molecule type" value="Genomic_DNA"/>
</dbReference>
<organism evidence="2">
    <name type="scientific">bioreactor metagenome</name>
    <dbReference type="NCBI Taxonomy" id="1076179"/>
    <lineage>
        <taxon>unclassified sequences</taxon>
        <taxon>metagenomes</taxon>
        <taxon>ecological metagenomes</taxon>
    </lineage>
</organism>
<sequence>MLGPTAIAIAGLSYGIIMLFQNITIALIEIGIGTMVFSIVIAIVGIGYQLVAGLIPAIIGKLSALYKYGLQILKAYFFGTSSITKAAIK</sequence>
<proteinExistence type="predicted"/>
<accession>A0A645HWP7</accession>
<evidence type="ECO:0000256" key="1">
    <source>
        <dbReference type="SAM" id="Phobius"/>
    </source>
</evidence>
<keyword evidence="1" id="KW-1133">Transmembrane helix</keyword>